<dbReference type="InterPro" id="IPR055301">
    <property type="entry name" value="Lea14-like_2"/>
</dbReference>
<comment type="caution">
    <text evidence="4">The sequence shown here is derived from an EMBL/GenBank/DDBJ whole genome shotgun (WGS) entry which is preliminary data.</text>
</comment>
<gene>
    <name evidence="4" type="ORF">GH714_019566</name>
</gene>
<dbReference type="PANTHER" id="PTHR31852">
    <property type="entry name" value="LATE EMBRYOGENESIS ABUNDANT (LEA) HYDROXYPROLINE-RICH GLYCOPROTEIN FAMILY"/>
    <property type="match status" value="1"/>
</dbReference>
<proteinExistence type="predicted"/>
<evidence type="ECO:0000313" key="5">
    <source>
        <dbReference type="Proteomes" id="UP000467840"/>
    </source>
</evidence>
<evidence type="ECO:0000313" key="4">
    <source>
        <dbReference type="EMBL" id="KAF2306578.1"/>
    </source>
</evidence>
<feature type="domain" description="Late embryogenesis abundant protein LEA-2 subgroup" evidence="3">
    <location>
        <begin position="100"/>
        <end position="158"/>
    </location>
</feature>
<organism evidence="4 5">
    <name type="scientific">Hevea brasiliensis</name>
    <name type="common">Para rubber tree</name>
    <name type="synonym">Siphonia brasiliensis</name>
    <dbReference type="NCBI Taxonomy" id="3981"/>
    <lineage>
        <taxon>Eukaryota</taxon>
        <taxon>Viridiplantae</taxon>
        <taxon>Streptophyta</taxon>
        <taxon>Embryophyta</taxon>
        <taxon>Tracheophyta</taxon>
        <taxon>Spermatophyta</taxon>
        <taxon>Magnoliopsida</taxon>
        <taxon>eudicotyledons</taxon>
        <taxon>Gunneridae</taxon>
        <taxon>Pentapetalae</taxon>
        <taxon>rosids</taxon>
        <taxon>fabids</taxon>
        <taxon>Malpighiales</taxon>
        <taxon>Euphorbiaceae</taxon>
        <taxon>Crotonoideae</taxon>
        <taxon>Micrandreae</taxon>
        <taxon>Hevea</taxon>
    </lineage>
</organism>
<dbReference type="EMBL" id="JAAGAX010000008">
    <property type="protein sequence ID" value="KAF2306578.1"/>
    <property type="molecule type" value="Genomic_DNA"/>
</dbReference>
<dbReference type="Pfam" id="PF03168">
    <property type="entry name" value="LEA_2"/>
    <property type="match status" value="1"/>
</dbReference>
<keyword evidence="2" id="KW-0812">Transmembrane</keyword>
<evidence type="ECO:0000256" key="2">
    <source>
        <dbReference type="SAM" id="Phobius"/>
    </source>
</evidence>
<feature type="transmembrane region" description="Helical" evidence="2">
    <location>
        <begin position="38"/>
        <end position="62"/>
    </location>
</feature>
<evidence type="ECO:0000259" key="3">
    <source>
        <dbReference type="Pfam" id="PF03168"/>
    </source>
</evidence>
<dbReference type="AlphaFoldDB" id="A0A6A6M233"/>
<sequence>MEKAEETVLNSSKAAKETKDAEAQIPPKNKSKHRRRNICLGVTAAVIVVFVLVVVILALTVFKAKEPSTTIDSIALDNLRVSLDLARLGVDLNLTLDVDLTVKNPNNVGFKFKNGSALLNYRGEVVGDVPIPAGKIGADETKPMNVTVTVMADRLLSNSQLYTDVMSGVMKLSTLIKLSVFKAKEPKVQVISASLEGVSPRISFPVINIELNITLNLTLRIQNRNYASFKHGPGKSFILYHAKEVGEVDLDPGVIPSRGQRRLRAGLL</sequence>
<dbReference type="Proteomes" id="UP000467840">
    <property type="component" value="Chromosome 9"/>
</dbReference>
<feature type="region of interest" description="Disordered" evidence="1">
    <location>
        <begin position="1"/>
        <end position="30"/>
    </location>
</feature>
<dbReference type="InterPro" id="IPR004864">
    <property type="entry name" value="LEA_2"/>
</dbReference>
<keyword evidence="5" id="KW-1185">Reference proteome</keyword>
<reference evidence="4 5" key="1">
    <citation type="journal article" date="2020" name="Mol. Plant">
        <title>The Chromosome-Based Rubber Tree Genome Provides New Insights into Spurge Genome Evolution and Rubber Biosynthesis.</title>
        <authorList>
            <person name="Liu J."/>
            <person name="Shi C."/>
            <person name="Shi C.C."/>
            <person name="Li W."/>
            <person name="Zhang Q.J."/>
            <person name="Zhang Y."/>
            <person name="Li K."/>
            <person name="Lu H.F."/>
            <person name="Shi C."/>
            <person name="Zhu S.T."/>
            <person name="Xiao Z.Y."/>
            <person name="Nan H."/>
            <person name="Yue Y."/>
            <person name="Zhu X.G."/>
            <person name="Wu Y."/>
            <person name="Hong X.N."/>
            <person name="Fan G.Y."/>
            <person name="Tong Y."/>
            <person name="Zhang D."/>
            <person name="Mao C.L."/>
            <person name="Liu Y.L."/>
            <person name="Hao S.J."/>
            <person name="Liu W.Q."/>
            <person name="Lv M.Q."/>
            <person name="Zhang H.B."/>
            <person name="Liu Y."/>
            <person name="Hu-Tang G.R."/>
            <person name="Wang J.P."/>
            <person name="Wang J.H."/>
            <person name="Sun Y.H."/>
            <person name="Ni S.B."/>
            <person name="Chen W.B."/>
            <person name="Zhang X.C."/>
            <person name="Jiao Y.N."/>
            <person name="Eichler E.E."/>
            <person name="Li G.H."/>
            <person name="Liu X."/>
            <person name="Gao L.Z."/>
        </authorList>
    </citation>
    <scope>NUCLEOTIDE SEQUENCE [LARGE SCALE GENOMIC DNA]</scope>
    <source>
        <strain evidence="5">cv. GT1</strain>
        <tissue evidence="4">Leaf</tissue>
    </source>
</reference>
<name>A0A6A6M233_HEVBR</name>
<keyword evidence="2" id="KW-0472">Membrane</keyword>
<dbReference type="Gene3D" id="2.60.40.1820">
    <property type="match status" value="1"/>
</dbReference>
<evidence type="ECO:0000256" key="1">
    <source>
        <dbReference type="SAM" id="MobiDB-lite"/>
    </source>
</evidence>
<dbReference type="SUPFAM" id="SSF117070">
    <property type="entry name" value="LEA14-like"/>
    <property type="match status" value="1"/>
</dbReference>
<keyword evidence="2" id="KW-1133">Transmembrane helix</keyword>
<accession>A0A6A6M233</accession>
<protein>
    <recommendedName>
        <fullName evidence="3">Late embryogenesis abundant protein LEA-2 subgroup domain-containing protein</fullName>
    </recommendedName>
</protein>